<accession>A0A0E4CTQ9</accession>
<dbReference type="Proteomes" id="UP000198604">
    <property type="component" value="Unassembled WGS sequence"/>
</dbReference>
<organism evidence="1 2">
    <name type="scientific">Streptococcus varani</name>
    <dbReference type="NCBI Taxonomy" id="1608583"/>
    <lineage>
        <taxon>Bacteria</taxon>
        <taxon>Bacillati</taxon>
        <taxon>Bacillota</taxon>
        <taxon>Bacilli</taxon>
        <taxon>Lactobacillales</taxon>
        <taxon>Streptococcaceae</taxon>
        <taxon>Streptococcus</taxon>
    </lineage>
</organism>
<gene>
    <name evidence="1" type="ORF">BN1356_02348</name>
</gene>
<keyword evidence="2" id="KW-1185">Reference proteome</keyword>
<proteinExistence type="predicted"/>
<evidence type="ECO:0000313" key="1">
    <source>
        <dbReference type="EMBL" id="CQR26003.1"/>
    </source>
</evidence>
<dbReference type="STRING" id="1608583.BN1356_02348"/>
<evidence type="ECO:0000313" key="2">
    <source>
        <dbReference type="Proteomes" id="UP000198604"/>
    </source>
</evidence>
<name>A0A0E4CTQ9_9STRE</name>
<dbReference type="EMBL" id="CTEN01000006">
    <property type="protein sequence ID" value="CQR26003.1"/>
    <property type="molecule type" value="Genomic_DNA"/>
</dbReference>
<protein>
    <submittedName>
        <fullName evidence="1">Uncharacterized protein</fullName>
    </submittedName>
</protein>
<dbReference type="AlphaFoldDB" id="A0A0E4CTQ9"/>
<sequence>MNYNTTDLIFYICSKRLAIRKQYFNLTNEDIAYDENEDFGNPAIISRIMNNKYQAFPNRRSPNPFLIPPSYINLLKTNLRFSSECSMLFGDEWELEMLSPLLFQQMIMDMLYSKKGIDIIETLLLDSVAYSKAETFFELFESELIERGYNRQTLNQMNLDRYIMEQDKFITKYNHFMQEVNQILGFWKKADIDFHPYFNFNPENWTIFNFSLESNEKQVDDQIRISEDRQCLLQLRIYEIYCEINESFTENIKSFFYSLKSFKQLSKHMDNFWDEFLIPALTKLINQRGGKDEFIMSSLGHRVRQIIKNDVVSVKKQKYLLELRKLDIFIDNQDLDLDILEKEKMLLNVSLSYIEQLETYQKETSKIKKKSCKLEDWSTAYLDKLKYNWFEI</sequence>
<reference evidence="2" key="1">
    <citation type="submission" date="2015-03" db="EMBL/GenBank/DDBJ databases">
        <authorList>
            <person name="Urmite Genomes"/>
        </authorList>
    </citation>
    <scope>NUCLEOTIDE SEQUENCE [LARGE SCALE GENOMIC DNA]</scope>
    <source>
        <strain evidence="2">FF10</strain>
    </source>
</reference>